<keyword evidence="3" id="KW-0169">Cobalamin biosynthesis</keyword>
<evidence type="ECO:0000259" key="6">
    <source>
        <dbReference type="Pfam" id="PF02570"/>
    </source>
</evidence>
<evidence type="ECO:0000256" key="4">
    <source>
        <dbReference type="ARBA" id="ARBA00023235"/>
    </source>
</evidence>
<proteinExistence type="inferred from homology"/>
<dbReference type="GO" id="GO:0009236">
    <property type="term" value="P:cobalamin biosynthetic process"/>
    <property type="evidence" value="ECO:0007669"/>
    <property type="project" value="UniProtKB-UniPathway"/>
</dbReference>
<dbReference type="SUPFAM" id="SSF63965">
    <property type="entry name" value="Precorrin-8X methylmutase CbiC/CobH"/>
    <property type="match status" value="1"/>
</dbReference>
<evidence type="ECO:0000313" key="7">
    <source>
        <dbReference type="EMBL" id="EHJ48582.1"/>
    </source>
</evidence>
<evidence type="ECO:0000256" key="5">
    <source>
        <dbReference type="SAM" id="MobiDB-lite"/>
    </source>
</evidence>
<accession>G7Q8H0</accession>
<dbReference type="EMBL" id="CM001368">
    <property type="protein sequence ID" value="EHJ48582.1"/>
    <property type="molecule type" value="Genomic_DNA"/>
</dbReference>
<protein>
    <submittedName>
        <fullName evidence="7">Precorrin-8X methylmutase</fullName>
        <ecNumber evidence="7">5.4.1.2</ecNumber>
    </submittedName>
</protein>
<dbReference type="PANTHER" id="PTHR43588">
    <property type="entry name" value="COBALT-PRECORRIN-8 METHYLMUTASE"/>
    <property type="match status" value="1"/>
</dbReference>
<organism evidence="7 8">
    <name type="scientific">Solidesulfovibrio carbinoliphilus subsp. oakridgensis</name>
    <dbReference type="NCBI Taxonomy" id="694327"/>
    <lineage>
        <taxon>Bacteria</taxon>
        <taxon>Pseudomonadati</taxon>
        <taxon>Thermodesulfobacteriota</taxon>
        <taxon>Desulfovibrionia</taxon>
        <taxon>Desulfovibrionales</taxon>
        <taxon>Desulfovibrionaceae</taxon>
        <taxon>Solidesulfovibrio</taxon>
    </lineage>
</organism>
<dbReference type="eggNOG" id="COG2082">
    <property type="taxonomic scope" value="Bacteria"/>
</dbReference>
<evidence type="ECO:0000256" key="1">
    <source>
        <dbReference type="ARBA" id="ARBA00004953"/>
    </source>
</evidence>
<feature type="region of interest" description="Disordered" evidence="5">
    <location>
        <begin position="224"/>
        <end position="248"/>
    </location>
</feature>
<dbReference type="Proteomes" id="UP000004662">
    <property type="component" value="Chromosome"/>
</dbReference>
<dbReference type="PANTHER" id="PTHR43588:SF1">
    <property type="entry name" value="COBALT-PRECORRIN-8 METHYLMUTASE"/>
    <property type="match status" value="1"/>
</dbReference>
<dbReference type="EC" id="5.4.1.2" evidence="7"/>
<feature type="domain" description="Cobalamin biosynthesis precorrin-8X methylmutase CobH/CbiC" evidence="6">
    <location>
        <begin position="16"/>
        <end position="211"/>
    </location>
</feature>
<dbReference type="HOGENOM" id="CLU_084703_1_1_7"/>
<dbReference type="AlphaFoldDB" id="G7Q8H0"/>
<keyword evidence="4 7" id="KW-0413">Isomerase</keyword>
<reference evidence="8" key="1">
    <citation type="journal article" date="2015" name="Genome Announc.">
        <title>High-Quality Draft Genome Sequence of Desulfovibrio carbinoliphilus FW-101-2B, an Organic Acid-Oxidizing Sulfate-Reducing Bacterium Isolated from Uranium(VI)-Contaminated Groundwater.</title>
        <authorList>
            <person name="Ramsay B.D."/>
            <person name="Hwang C."/>
            <person name="Woo H.L."/>
            <person name="Carroll S.L."/>
            <person name="Lucas S."/>
            <person name="Han J."/>
            <person name="Lapidus A.L."/>
            <person name="Cheng J.F."/>
            <person name="Goodwin L.A."/>
            <person name="Pitluck S."/>
            <person name="Peters L."/>
            <person name="Chertkov O."/>
            <person name="Held B."/>
            <person name="Detter J.C."/>
            <person name="Han C.S."/>
            <person name="Tapia R."/>
            <person name="Land M.L."/>
            <person name="Hauser L.J."/>
            <person name="Kyrpides N.C."/>
            <person name="Ivanova N.N."/>
            <person name="Mikhailova N."/>
            <person name="Pagani I."/>
            <person name="Woyke T."/>
            <person name="Arkin A.P."/>
            <person name="Dehal P."/>
            <person name="Chivian D."/>
            <person name="Criddle C.S."/>
            <person name="Wu W."/>
            <person name="Chakraborty R."/>
            <person name="Hazen T.C."/>
            <person name="Fields M.W."/>
        </authorList>
    </citation>
    <scope>NUCLEOTIDE SEQUENCE [LARGE SCALE GENOMIC DNA]</scope>
    <source>
        <strain evidence="8">FW-101-2B</strain>
    </source>
</reference>
<name>G7Q8H0_9BACT</name>
<dbReference type="Pfam" id="PF02570">
    <property type="entry name" value="CbiC"/>
    <property type="match status" value="1"/>
</dbReference>
<keyword evidence="8" id="KW-1185">Reference proteome</keyword>
<dbReference type="InterPro" id="IPR003722">
    <property type="entry name" value="Cbl_synth_CobH/CbiC"/>
</dbReference>
<dbReference type="STRING" id="694327.DFW101_2578"/>
<sequence>MHDPHAILPITAPEAIEARSLAIIDAEVPEPRPFDGPRWDIVRRLIHTTADFELLDLVRFSPGAVEAGLAALAAGATIVTDTEMARCAMPPRRLTPLGCTVRCLLNDPDVAATATASGGTRAAAAVDAALATLAGPLVFAIGNAPTALLRLLKRLNEGAPAPALVIGMPVGFVNAAESKALLMTHGDVPWITVSGRKGGSALAGATVNALAILLLERQERKMPPAAGGIIPPGPPERGRPREWARAGG</sequence>
<dbReference type="InterPro" id="IPR036588">
    <property type="entry name" value="CobH/CbiC_sf"/>
</dbReference>
<evidence type="ECO:0000313" key="8">
    <source>
        <dbReference type="Proteomes" id="UP000004662"/>
    </source>
</evidence>
<evidence type="ECO:0000256" key="3">
    <source>
        <dbReference type="ARBA" id="ARBA00022573"/>
    </source>
</evidence>
<dbReference type="UniPathway" id="UPA00148"/>
<feature type="compositionally biased region" description="Basic and acidic residues" evidence="5">
    <location>
        <begin position="236"/>
        <end position="248"/>
    </location>
</feature>
<dbReference type="Gene3D" id="3.40.50.10230">
    <property type="entry name" value="Cobalamin biosynthesis CobH/CbiC, precorrin-8X methylmutase"/>
    <property type="match status" value="1"/>
</dbReference>
<comment type="pathway">
    <text evidence="1">Cofactor biosynthesis; adenosylcobalamin biosynthesis.</text>
</comment>
<dbReference type="RefSeq" id="WP_009181954.1">
    <property type="nucleotide sequence ID" value="NZ_CM001368.1"/>
</dbReference>
<comment type="similarity">
    <text evidence="2">Belongs to the CobH/CbiC family.</text>
</comment>
<gene>
    <name evidence="7" type="ORF">DFW101_2578</name>
</gene>
<dbReference type="GO" id="GO:0016993">
    <property type="term" value="F:precorrin-8X methylmutase activity"/>
    <property type="evidence" value="ECO:0007669"/>
    <property type="project" value="InterPro"/>
</dbReference>
<evidence type="ECO:0000256" key="2">
    <source>
        <dbReference type="ARBA" id="ARBA00009774"/>
    </source>
</evidence>